<keyword evidence="2" id="KW-0677">Repeat</keyword>
<dbReference type="InterPro" id="IPR036322">
    <property type="entry name" value="WD40_repeat_dom_sf"/>
</dbReference>
<dbReference type="AlphaFoldDB" id="A0A8J5LGD2"/>
<dbReference type="PANTHER" id="PTHR14107:SF16">
    <property type="entry name" value="AT02583P"/>
    <property type="match status" value="1"/>
</dbReference>
<dbReference type="Proteomes" id="UP000734854">
    <property type="component" value="Unassembled WGS sequence"/>
</dbReference>
<evidence type="ECO:0000256" key="1">
    <source>
        <dbReference type="ARBA" id="ARBA00022574"/>
    </source>
</evidence>
<organism evidence="4 5">
    <name type="scientific">Zingiber officinale</name>
    <name type="common">Ginger</name>
    <name type="synonym">Amomum zingiber</name>
    <dbReference type="NCBI Taxonomy" id="94328"/>
    <lineage>
        <taxon>Eukaryota</taxon>
        <taxon>Viridiplantae</taxon>
        <taxon>Streptophyta</taxon>
        <taxon>Embryophyta</taxon>
        <taxon>Tracheophyta</taxon>
        <taxon>Spermatophyta</taxon>
        <taxon>Magnoliopsida</taxon>
        <taxon>Liliopsida</taxon>
        <taxon>Zingiberales</taxon>
        <taxon>Zingiberaceae</taxon>
        <taxon>Zingiber</taxon>
    </lineage>
</organism>
<evidence type="ECO:0000313" key="5">
    <source>
        <dbReference type="Proteomes" id="UP000734854"/>
    </source>
</evidence>
<dbReference type="Pfam" id="PF00400">
    <property type="entry name" value="WD40"/>
    <property type="match status" value="2"/>
</dbReference>
<keyword evidence="5" id="KW-1185">Reference proteome</keyword>
<dbReference type="Gene3D" id="2.130.10.10">
    <property type="entry name" value="YVTN repeat-like/Quinoprotein amine dehydrogenase"/>
    <property type="match status" value="1"/>
</dbReference>
<keyword evidence="1 3" id="KW-0853">WD repeat</keyword>
<protein>
    <submittedName>
        <fullName evidence="4">Uncharacterized protein</fullName>
    </submittedName>
</protein>
<dbReference type="PROSITE" id="PS50082">
    <property type="entry name" value="WD_REPEATS_2"/>
    <property type="match status" value="1"/>
</dbReference>
<dbReference type="SMART" id="SM00320">
    <property type="entry name" value="WD40"/>
    <property type="match status" value="5"/>
</dbReference>
<evidence type="ECO:0000256" key="3">
    <source>
        <dbReference type="PROSITE-ProRule" id="PRU00221"/>
    </source>
</evidence>
<reference evidence="4 5" key="1">
    <citation type="submission" date="2020-08" db="EMBL/GenBank/DDBJ databases">
        <title>Plant Genome Project.</title>
        <authorList>
            <person name="Zhang R.-G."/>
        </authorList>
    </citation>
    <scope>NUCLEOTIDE SEQUENCE [LARGE SCALE GENOMIC DNA]</scope>
    <source>
        <tissue evidence="4">Rhizome</tissue>
    </source>
</reference>
<dbReference type="PANTHER" id="PTHR14107">
    <property type="entry name" value="WD REPEAT PROTEIN"/>
    <property type="match status" value="1"/>
</dbReference>
<accession>A0A8J5LGD2</accession>
<feature type="repeat" description="WD" evidence="3">
    <location>
        <begin position="357"/>
        <end position="398"/>
    </location>
</feature>
<gene>
    <name evidence="4" type="ORF">ZIOFF_026934</name>
</gene>
<comment type="caution">
    <text evidence="4">The sequence shown here is derived from an EMBL/GenBank/DDBJ whole genome shotgun (WGS) entry which is preliminary data.</text>
</comment>
<dbReference type="InterPro" id="IPR051362">
    <property type="entry name" value="WD_repeat_creC_regulators"/>
</dbReference>
<evidence type="ECO:0000313" key="4">
    <source>
        <dbReference type="EMBL" id="KAG6516469.1"/>
    </source>
</evidence>
<evidence type="ECO:0000256" key="2">
    <source>
        <dbReference type="ARBA" id="ARBA00022737"/>
    </source>
</evidence>
<dbReference type="InterPro" id="IPR015943">
    <property type="entry name" value="WD40/YVTN_repeat-like_dom_sf"/>
</dbReference>
<dbReference type="InterPro" id="IPR001680">
    <property type="entry name" value="WD40_rpt"/>
</dbReference>
<dbReference type="SUPFAM" id="SSF50978">
    <property type="entry name" value="WD40 repeat-like"/>
    <property type="match status" value="1"/>
</dbReference>
<proteinExistence type="predicted"/>
<dbReference type="EMBL" id="JACMSC010000007">
    <property type="protein sequence ID" value="KAG6516469.1"/>
    <property type="molecule type" value="Genomic_DNA"/>
</dbReference>
<sequence>MSSPSSASVPFSPAPKRFFKTPEGRYDQIHEKTYPASALHCTHSKSVSQLTIACLKEKPMAEQSQAAPLASNSGSRSVASRFLGVANGGRSLSLVVGNSIGRVALANCRTAGFDEEAVESSTSTELPNYGGGGTFLIYNVADTLFVSDLNLKEKDPIKAIQFSNSSPVCHAFDAEADDGYDLLLGLHCGDVYLVSLRQQLQDTGRKMVAAQHYFYYNMDGATNNRHALHLIHNVTFALRNTHHFVEDEHFNRCICVAWVPGRIGTFVVGHADGNIYVYEKNKEGTSDSSFPVIKDQTQFSISHTRSSKSNPVARWHVCHGPVNSISFSADGACMATVGRDGCLRVFDFAKALLLFGGKSYYGALLCSAWSSDGKYILTGGEDDLVQVWSTEEQKIVAWGEGHNSWISGVAFDSYLQGPNSEEAEQNVVYRFGSVGQDSQLLLWDLAIDELVMPLYGPPGGSPTTKSDLSANGDSISTTGAILPSPSMSDVPKISPIATQQVHLDPLSGLIFTKASLLTVSREGHIKIWRRPGHSDSLKCLSAKNPSFCSSIARVELQKECL</sequence>
<name>A0A8J5LGD2_ZINOF</name>